<keyword evidence="2" id="KW-1185">Reference proteome</keyword>
<sequence>MLVDKLNALFTYSLLSLEYLGNFPSIVSFNDSISNVARLCLLFEGMDLKTNPFKGGVDAIARSITRAMARRMEEEQGGKIARFKKMNQDLAGQMIGDQEEDFNRSKTVLWSSVQLGESKKANLGSLEASKILKRK</sequence>
<protein>
    <submittedName>
        <fullName evidence="1">Uncharacterized protein</fullName>
    </submittedName>
</protein>
<evidence type="ECO:0000313" key="1">
    <source>
        <dbReference type="EMBL" id="KAI5664570.1"/>
    </source>
</evidence>
<evidence type="ECO:0000313" key="2">
    <source>
        <dbReference type="Proteomes" id="UP001060085"/>
    </source>
</evidence>
<accession>A0ACC0AUL5</accession>
<dbReference type="EMBL" id="CM044705">
    <property type="protein sequence ID" value="KAI5664570.1"/>
    <property type="molecule type" value="Genomic_DNA"/>
</dbReference>
<comment type="caution">
    <text evidence="1">The sequence shown here is derived from an EMBL/GenBank/DDBJ whole genome shotgun (WGS) entry which is preliminary data.</text>
</comment>
<organism evidence="1 2">
    <name type="scientific">Catharanthus roseus</name>
    <name type="common">Madagascar periwinkle</name>
    <name type="synonym">Vinca rosea</name>
    <dbReference type="NCBI Taxonomy" id="4058"/>
    <lineage>
        <taxon>Eukaryota</taxon>
        <taxon>Viridiplantae</taxon>
        <taxon>Streptophyta</taxon>
        <taxon>Embryophyta</taxon>
        <taxon>Tracheophyta</taxon>
        <taxon>Spermatophyta</taxon>
        <taxon>Magnoliopsida</taxon>
        <taxon>eudicotyledons</taxon>
        <taxon>Gunneridae</taxon>
        <taxon>Pentapetalae</taxon>
        <taxon>asterids</taxon>
        <taxon>lamiids</taxon>
        <taxon>Gentianales</taxon>
        <taxon>Apocynaceae</taxon>
        <taxon>Rauvolfioideae</taxon>
        <taxon>Vinceae</taxon>
        <taxon>Catharanthinae</taxon>
        <taxon>Catharanthus</taxon>
    </lineage>
</organism>
<proteinExistence type="predicted"/>
<gene>
    <name evidence="1" type="ORF">M9H77_23893</name>
</gene>
<reference evidence="2" key="1">
    <citation type="journal article" date="2023" name="Nat. Plants">
        <title>Single-cell RNA sequencing provides a high-resolution roadmap for understanding the multicellular compartmentation of specialized metabolism.</title>
        <authorList>
            <person name="Sun S."/>
            <person name="Shen X."/>
            <person name="Li Y."/>
            <person name="Li Y."/>
            <person name="Wang S."/>
            <person name="Li R."/>
            <person name="Zhang H."/>
            <person name="Shen G."/>
            <person name="Guo B."/>
            <person name="Wei J."/>
            <person name="Xu J."/>
            <person name="St-Pierre B."/>
            <person name="Chen S."/>
            <person name="Sun C."/>
        </authorList>
    </citation>
    <scope>NUCLEOTIDE SEQUENCE [LARGE SCALE GENOMIC DNA]</scope>
</reference>
<dbReference type="Proteomes" id="UP001060085">
    <property type="component" value="Linkage Group LG05"/>
</dbReference>
<name>A0ACC0AUL5_CATRO</name>